<comment type="caution">
    <text evidence="2">The sequence shown here is derived from an EMBL/GenBank/DDBJ whole genome shotgun (WGS) entry which is preliminary data.</text>
</comment>
<feature type="compositionally biased region" description="Basic and acidic residues" evidence="1">
    <location>
        <begin position="15"/>
        <end position="24"/>
    </location>
</feature>
<sequence length="53" mass="6013">MEIKQSCQGQGGVEVHMDNPKDEVKKANNEELVAKTIERVEARWHGPLNRKAI</sequence>
<accession>A0A0L0URF0</accession>
<reference evidence="3" key="1">
    <citation type="submission" date="2014-03" db="EMBL/GenBank/DDBJ databases">
        <title>The Genome Sequence of Puccinia striiformis f. sp. tritici PST-78.</title>
        <authorList>
            <consortium name="The Broad Institute Genome Sequencing Platform"/>
            <person name="Cuomo C."/>
            <person name="Hulbert S."/>
            <person name="Chen X."/>
            <person name="Walker B."/>
            <person name="Young S.K."/>
            <person name="Zeng Q."/>
            <person name="Gargeya S."/>
            <person name="Fitzgerald M."/>
            <person name="Haas B."/>
            <person name="Abouelleil A."/>
            <person name="Alvarado L."/>
            <person name="Arachchi H.M."/>
            <person name="Berlin A.M."/>
            <person name="Chapman S.B."/>
            <person name="Goldberg J."/>
            <person name="Griggs A."/>
            <person name="Gujja S."/>
            <person name="Hansen M."/>
            <person name="Howarth C."/>
            <person name="Imamovic A."/>
            <person name="Larimer J."/>
            <person name="McCowan C."/>
            <person name="Montmayeur A."/>
            <person name="Murphy C."/>
            <person name="Neiman D."/>
            <person name="Pearson M."/>
            <person name="Priest M."/>
            <person name="Roberts A."/>
            <person name="Saif S."/>
            <person name="Shea T."/>
            <person name="Sisk P."/>
            <person name="Sykes S."/>
            <person name="Wortman J."/>
            <person name="Nusbaum C."/>
            <person name="Birren B."/>
        </authorList>
    </citation>
    <scope>NUCLEOTIDE SEQUENCE [LARGE SCALE GENOMIC DNA]</scope>
    <source>
        <strain evidence="3">race PST-78</strain>
    </source>
</reference>
<name>A0A0L0URF0_9BASI</name>
<protein>
    <submittedName>
        <fullName evidence="2">Uncharacterized protein</fullName>
    </submittedName>
</protein>
<dbReference type="Proteomes" id="UP000054564">
    <property type="component" value="Unassembled WGS sequence"/>
</dbReference>
<keyword evidence="3" id="KW-1185">Reference proteome</keyword>
<evidence type="ECO:0000313" key="2">
    <source>
        <dbReference type="EMBL" id="KNE89657.1"/>
    </source>
</evidence>
<dbReference type="EMBL" id="AJIL01000310">
    <property type="protein sequence ID" value="KNE89657.1"/>
    <property type="molecule type" value="Genomic_DNA"/>
</dbReference>
<proteinExistence type="predicted"/>
<gene>
    <name evidence="2" type="ORF">PSTG_16884</name>
</gene>
<dbReference type="AlphaFoldDB" id="A0A0L0URF0"/>
<evidence type="ECO:0000313" key="3">
    <source>
        <dbReference type="Proteomes" id="UP000054564"/>
    </source>
</evidence>
<evidence type="ECO:0000256" key="1">
    <source>
        <dbReference type="SAM" id="MobiDB-lite"/>
    </source>
</evidence>
<organism evidence="2 3">
    <name type="scientific">Puccinia striiformis f. sp. tritici PST-78</name>
    <dbReference type="NCBI Taxonomy" id="1165861"/>
    <lineage>
        <taxon>Eukaryota</taxon>
        <taxon>Fungi</taxon>
        <taxon>Dikarya</taxon>
        <taxon>Basidiomycota</taxon>
        <taxon>Pucciniomycotina</taxon>
        <taxon>Pucciniomycetes</taxon>
        <taxon>Pucciniales</taxon>
        <taxon>Pucciniaceae</taxon>
        <taxon>Puccinia</taxon>
    </lineage>
</organism>
<feature type="region of interest" description="Disordered" evidence="1">
    <location>
        <begin position="1"/>
        <end position="24"/>
    </location>
</feature>